<comment type="similarity">
    <text evidence="6">Belongs to the alpha/beta interferon family.</text>
</comment>
<proteinExistence type="inferred from homology"/>
<evidence type="ECO:0000256" key="2">
    <source>
        <dbReference type="ARBA" id="ARBA00022514"/>
    </source>
</evidence>
<dbReference type="EMBL" id="JAHKSW010000024">
    <property type="protein sequence ID" value="KAG7317378.1"/>
    <property type="molecule type" value="Genomic_DNA"/>
</dbReference>
<keyword evidence="4 6" id="KW-0051">Antiviral defense</keyword>
<name>A0A9D3N6P8_9TELE</name>
<dbReference type="GO" id="GO:0005126">
    <property type="term" value="F:cytokine receptor binding"/>
    <property type="evidence" value="ECO:0007669"/>
    <property type="project" value="InterPro"/>
</dbReference>
<dbReference type="AlphaFoldDB" id="A0A9D3N6P8"/>
<dbReference type="Proteomes" id="UP000824219">
    <property type="component" value="Linkage Group LG24"/>
</dbReference>
<dbReference type="OrthoDB" id="8922121at2759"/>
<evidence type="ECO:0000256" key="5">
    <source>
        <dbReference type="ARBA" id="ARBA00023157"/>
    </source>
</evidence>
<keyword evidence="3" id="KW-0964">Secreted</keyword>
<dbReference type="GO" id="GO:0051607">
    <property type="term" value="P:defense response to virus"/>
    <property type="evidence" value="ECO:0007669"/>
    <property type="project" value="UniProtKB-KW"/>
</dbReference>
<dbReference type="PANTHER" id="PTHR11691:SF62">
    <property type="entry name" value="INTERFERON PHI 2-RELATED"/>
    <property type="match status" value="1"/>
</dbReference>
<evidence type="ECO:0000256" key="7">
    <source>
        <dbReference type="SAM" id="SignalP"/>
    </source>
</evidence>
<gene>
    <name evidence="8" type="ORF">KOW79_019676</name>
</gene>
<protein>
    <submittedName>
        <fullName evidence="8">Uncharacterized protein</fullName>
    </submittedName>
</protein>
<feature type="chain" id="PRO_5039149626" evidence="7">
    <location>
        <begin position="23"/>
        <end position="188"/>
    </location>
</feature>
<dbReference type="InterPro" id="IPR009079">
    <property type="entry name" value="4_helix_cytokine-like_core"/>
</dbReference>
<comment type="subcellular location">
    <subcellularLocation>
        <location evidence="1">Secreted</location>
    </subcellularLocation>
</comment>
<dbReference type="InterPro" id="IPR000471">
    <property type="entry name" value="Interferon_alpha/beta/delta"/>
</dbReference>
<organism evidence="8 9">
    <name type="scientific">Hemibagrus wyckioides</name>
    <dbReference type="NCBI Taxonomy" id="337641"/>
    <lineage>
        <taxon>Eukaryota</taxon>
        <taxon>Metazoa</taxon>
        <taxon>Chordata</taxon>
        <taxon>Craniata</taxon>
        <taxon>Vertebrata</taxon>
        <taxon>Euteleostomi</taxon>
        <taxon>Actinopterygii</taxon>
        <taxon>Neopterygii</taxon>
        <taxon>Teleostei</taxon>
        <taxon>Ostariophysi</taxon>
        <taxon>Siluriformes</taxon>
        <taxon>Bagridae</taxon>
        <taxon>Hemibagrus</taxon>
    </lineage>
</organism>
<evidence type="ECO:0000313" key="8">
    <source>
        <dbReference type="EMBL" id="KAG7317378.1"/>
    </source>
</evidence>
<dbReference type="PANTHER" id="PTHR11691">
    <property type="entry name" value="TYPE I INTERFERON"/>
    <property type="match status" value="1"/>
</dbReference>
<keyword evidence="5" id="KW-1015">Disulfide bond</keyword>
<dbReference type="GO" id="GO:0005125">
    <property type="term" value="F:cytokine activity"/>
    <property type="evidence" value="ECO:0007669"/>
    <property type="project" value="UniProtKB-KW"/>
</dbReference>
<evidence type="ECO:0000256" key="3">
    <source>
        <dbReference type="ARBA" id="ARBA00022525"/>
    </source>
</evidence>
<comment type="caution">
    <text evidence="8">The sequence shown here is derived from an EMBL/GenBank/DDBJ whole genome shotgun (WGS) entry which is preliminary data.</text>
</comment>
<dbReference type="Gene3D" id="1.20.1250.10">
    <property type="match status" value="1"/>
</dbReference>
<dbReference type="GO" id="GO:0005615">
    <property type="term" value="C:extracellular space"/>
    <property type="evidence" value="ECO:0007669"/>
    <property type="project" value="UniProtKB-KW"/>
</dbReference>
<evidence type="ECO:0000256" key="1">
    <source>
        <dbReference type="ARBA" id="ARBA00004613"/>
    </source>
</evidence>
<evidence type="ECO:0000256" key="6">
    <source>
        <dbReference type="RuleBase" id="RU000436"/>
    </source>
</evidence>
<sequence>MAGLHAFTWLCTVIICMAHVCSMPTNCRLQKRLIKECHNILEKMGDRFPLHCLEGSVLVPFPETAFQFNTSQQAVALEKTIYLTLTNIYSLFDEDGVPEQWKNVELFQNIIDRQIEENQCIMNKSQDSQEDFLRREKALKEYFDKILTILKEKNFQVCGWEFVRKEVLITLQFILNKDLEGVLISSRG</sequence>
<feature type="signal peptide" evidence="7">
    <location>
        <begin position="1"/>
        <end position="22"/>
    </location>
</feature>
<keyword evidence="2 6" id="KW-0202">Cytokine</keyword>
<accession>A0A9D3N6P8</accession>
<keyword evidence="9" id="KW-1185">Reference proteome</keyword>
<dbReference type="SMART" id="SM00076">
    <property type="entry name" value="IFabd"/>
    <property type="match status" value="1"/>
</dbReference>
<keyword evidence="7" id="KW-0732">Signal</keyword>
<reference evidence="8 9" key="1">
    <citation type="submission" date="2021-06" db="EMBL/GenBank/DDBJ databases">
        <title>Chromosome-level genome assembly of the red-tail catfish (Hemibagrus wyckioides).</title>
        <authorList>
            <person name="Shao F."/>
        </authorList>
    </citation>
    <scope>NUCLEOTIDE SEQUENCE [LARGE SCALE GENOMIC DNA]</scope>
    <source>
        <strain evidence="8">EC202008001</strain>
        <tissue evidence="8">Blood</tissue>
    </source>
</reference>
<evidence type="ECO:0000256" key="4">
    <source>
        <dbReference type="ARBA" id="ARBA00023118"/>
    </source>
</evidence>
<evidence type="ECO:0000313" key="9">
    <source>
        <dbReference type="Proteomes" id="UP000824219"/>
    </source>
</evidence>
<dbReference type="SUPFAM" id="SSF47266">
    <property type="entry name" value="4-helical cytokines"/>
    <property type="match status" value="1"/>
</dbReference>
<dbReference type="Pfam" id="PF00143">
    <property type="entry name" value="Interferon"/>
    <property type="match status" value="1"/>
</dbReference>